<evidence type="ECO:0000313" key="2">
    <source>
        <dbReference type="EMBL" id="MBR8826816.1"/>
    </source>
</evidence>
<evidence type="ECO:0000256" key="1">
    <source>
        <dbReference type="SAM" id="Phobius"/>
    </source>
</evidence>
<evidence type="ECO:0000313" key="3">
    <source>
        <dbReference type="Proteomes" id="UP000767446"/>
    </source>
</evidence>
<keyword evidence="1" id="KW-0472">Membrane</keyword>
<accession>A0A941GPT7</accession>
<dbReference type="AlphaFoldDB" id="A0A941GPT7"/>
<proteinExistence type="predicted"/>
<name>A0A941GPT7_9CHRO</name>
<protein>
    <submittedName>
        <fullName evidence="2">Methyl-accepting chemotaxis protein</fullName>
    </submittedName>
</protein>
<comment type="caution">
    <text evidence="2">The sequence shown here is derived from an EMBL/GenBank/DDBJ whole genome shotgun (WGS) entry which is preliminary data.</text>
</comment>
<gene>
    <name evidence="2" type="ORF">DSM107014_02755</name>
</gene>
<organism evidence="2 3">
    <name type="scientific">Gomphosphaeria aponina SAG 52.96 = DSM 107014</name>
    <dbReference type="NCBI Taxonomy" id="1521640"/>
    <lineage>
        <taxon>Bacteria</taxon>
        <taxon>Bacillati</taxon>
        <taxon>Cyanobacteriota</taxon>
        <taxon>Cyanophyceae</taxon>
        <taxon>Oscillatoriophycideae</taxon>
        <taxon>Chroococcales</taxon>
        <taxon>Gomphosphaeriaceae</taxon>
        <taxon>Gomphosphaeria</taxon>
    </lineage>
</organism>
<keyword evidence="1" id="KW-1133">Transmembrane helix</keyword>
<dbReference type="EMBL" id="JADQBC010000012">
    <property type="protein sequence ID" value="MBR8826816.1"/>
    <property type="molecule type" value="Genomic_DNA"/>
</dbReference>
<sequence>MFNLLQLFPPYLIILTIVLVFIPTIAAFLVRIALYKYLVDSVNKVNRLLTGKSREKQPKIIDTLETRFKTASSQLEQVNTPALIDGIYSQERFKFLGFSLRCEEWNYFSEVLPNLLLAFGLLGTFLGITLNLYNLSQTINLGGGDISSLPQKLQTPLQSMGIAFITSLIALVCSSFLLVTNLRCNTNLAKNFLISSLEDYLDNVLKPTIQGDTRLDKAVNKMVEQQNEFLTRFHEKVGQVLEITLGRVTEKMIEENKIANSLAREVYERFMESSGTMVSGANTFKEVTEIFSSQVKIITEIVPQLQEYSQKLENGAISFQTAAQKIEQSKFSENLENITADLAQTQKSFSQSTAFLGEQVGEIVTSNKRATELTEQLNTQLQESAVKLQDSALGFMQAAEIIQQSEFPLKLQAATDDLATTQKDFAASASILNQSTESIESAITNLQDSVKYLWEMGKDITQLNQKSGEVINLTQERLMQEEGGLSDIQSEMGKLVTSFKNHEENLNQQLRDLISILGENLGKTTQNLQGLTTSLNETQSQQAKLVNNLNSNFQYLGDNITKVIVQESKSNKSQIQQSIGDLQEIKNNLSKLVSLIEQNVKGGK</sequence>
<feature type="transmembrane region" description="Helical" evidence="1">
    <location>
        <begin position="115"/>
        <end position="136"/>
    </location>
</feature>
<keyword evidence="1" id="KW-0812">Transmembrane</keyword>
<dbReference type="Proteomes" id="UP000767446">
    <property type="component" value="Unassembled WGS sequence"/>
</dbReference>
<feature type="transmembrane region" description="Helical" evidence="1">
    <location>
        <begin position="12"/>
        <end position="34"/>
    </location>
</feature>
<feature type="transmembrane region" description="Helical" evidence="1">
    <location>
        <begin position="157"/>
        <end position="179"/>
    </location>
</feature>
<reference evidence="2" key="1">
    <citation type="submission" date="2021-02" db="EMBL/GenBank/DDBJ databases">
        <title>Metagenome analyses of Stigonema ocellatum DSM 106950, Chlorogloea purpurea SAG 13.99 and Gomphosphaeria aponina DSM 107014.</title>
        <authorList>
            <person name="Marter P."/>
            <person name="Huang S."/>
        </authorList>
    </citation>
    <scope>NUCLEOTIDE SEQUENCE</scope>
    <source>
        <strain evidence="2">JP213</strain>
    </source>
</reference>